<name>A0A143Y9U2_9LACT</name>
<proteinExistence type="predicted"/>
<dbReference type="InterPro" id="IPR041492">
    <property type="entry name" value="HAD_2"/>
</dbReference>
<dbReference type="NCBIfam" id="TIGR01509">
    <property type="entry name" value="HAD-SF-IA-v3"/>
    <property type="match status" value="1"/>
</dbReference>
<dbReference type="Proteomes" id="UP000076878">
    <property type="component" value="Unassembled WGS sequence"/>
</dbReference>
<dbReference type="Gene3D" id="3.40.50.1000">
    <property type="entry name" value="HAD superfamily/HAD-like"/>
    <property type="match status" value="1"/>
</dbReference>
<dbReference type="Gene3D" id="1.10.150.240">
    <property type="entry name" value="Putative phosphatase, domain 2"/>
    <property type="match status" value="1"/>
</dbReference>
<evidence type="ECO:0000313" key="2">
    <source>
        <dbReference type="EMBL" id="SEJ33202.1"/>
    </source>
</evidence>
<dbReference type="PANTHER" id="PTHR18901">
    <property type="entry name" value="2-DEOXYGLUCOSE-6-PHOSPHATE PHOSPHATASE 2"/>
    <property type="match status" value="1"/>
</dbReference>
<dbReference type="Pfam" id="PF13419">
    <property type="entry name" value="HAD_2"/>
    <property type="match status" value="1"/>
</dbReference>
<accession>A0A143Y9U2</accession>
<dbReference type="AlphaFoldDB" id="A0A143Y9U2"/>
<dbReference type="SFLD" id="SFLDS00003">
    <property type="entry name" value="Haloacid_Dehalogenase"/>
    <property type="match status" value="1"/>
</dbReference>
<dbReference type="PANTHER" id="PTHR18901:SF38">
    <property type="entry name" value="PSEUDOURIDINE-5'-PHOSPHATASE"/>
    <property type="match status" value="1"/>
</dbReference>
<keyword evidence="4" id="KW-1185">Reference proteome</keyword>
<gene>
    <name evidence="2" type="ORF">SAMN05216375_11168</name>
    <name evidence="1" type="ORF">TR210_286</name>
</gene>
<dbReference type="SUPFAM" id="SSF56784">
    <property type="entry name" value="HAD-like"/>
    <property type="match status" value="1"/>
</dbReference>
<organism evidence="1 3">
    <name type="scientific">Trichococcus ilyis</name>
    <dbReference type="NCBI Taxonomy" id="640938"/>
    <lineage>
        <taxon>Bacteria</taxon>
        <taxon>Bacillati</taxon>
        <taxon>Bacillota</taxon>
        <taxon>Bacilli</taxon>
        <taxon>Lactobacillales</taxon>
        <taxon>Carnobacteriaceae</taxon>
        <taxon>Trichococcus</taxon>
    </lineage>
</organism>
<dbReference type="RefSeq" id="WP_068620835.1">
    <property type="nucleotide sequence ID" value="NZ_FJNB01000002.1"/>
</dbReference>
<dbReference type="InterPro" id="IPR023214">
    <property type="entry name" value="HAD_sf"/>
</dbReference>
<dbReference type="Proteomes" id="UP000199280">
    <property type="component" value="Unassembled WGS sequence"/>
</dbReference>
<protein>
    <submittedName>
        <fullName evidence="2">Haloacid dehalogenase superfamily, subfamily IA, variant 3 with third motif having DD or ED</fullName>
    </submittedName>
</protein>
<dbReference type="STRING" id="640938.TR210_286"/>
<evidence type="ECO:0000313" key="4">
    <source>
        <dbReference type="Proteomes" id="UP000199280"/>
    </source>
</evidence>
<evidence type="ECO:0000313" key="1">
    <source>
        <dbReference type="EMBL" id="CZQ83661.1"/>
    </source>
</evidence>
<dbReference type="InterPro" id="IPR023198">
    <property type="entry name" value="PGP-like_dom2"/>
</dbReference>
<sequence length="219" mass="24111">MLEAVLFDMDGVIIDTEPFFLRSESMLLKEFGVDTELEYHFRYQGTTHEYMWETMKNEFDLDAPVAELVERANVIRNRLMEEDGLQAIPGVIPFISRLHAAGIPLAIASSSPLKDIHKAVKALEIETYFSYFVSGESVAHPKPAPDIFLDAAANLNAKPENCVVIEDSRNGVASAHAAGCKCIGFRNPAFPPQDLSLATVIVTDFSGLDAAYCSALIDR</sequence>
<dbReference type="SFLD" id="SFLDG01135">
    <property type="entry name" value="C1.5.6:_HAD__Beta-PGM__Phospha"/>
    <property type="match status" value="1"/>
</dbReference>
<reference evidence="2 4" key="2">
    <citation type="submission" date="2016-10" db="EMBL/GenBank/DDBJ databases">
        <authorList>
            <person name="Varghese N."/>
            <person name="Submissions S."/>
        </authorList>
    </citation>
    <scope>NUCLEOTIDE SEQUENCE [LARGE SCALE GENOMIC DNA]</scope>
    <source>
        <strain evidence="2 4">DSM 22150</strain>
    </source>
</reference>
<dbReference type="OrthoDB" id="9797743at2"/>
<dbReference type="PRINTS" id="PR00413">
    <property type="entry name" value="HADHALOGNASE"/>
</dbReference>
<dbReference type="EMBL" id="FNYT01000011">
    <property type="protein sequence ID" value="SEJ33202.1"/>
    <property type="molecule type" value="Genomic_DNA"/>
</dbReference>
<dbReference type="InterPro" id="IPR036412">
    <property type="entry name" value="HAD-like_sf"/>
</dbReference>
<dbReference type="SFLD" id="SFLDG01129">
    <property type="entry name" value="C1.5:_HAD__Beta-PGM__Phosphata"/>
    <property type="match status" value="1"/>
</dbReference>
<evidence type="ECO:0000313" key="3">
    <source>
        <dbReference type="Proteomes" id="UP000076878"/>
    </source>
</evidence>
<dbReference type="EMBL" id="FJNB01000002">
    <property type="protein sequence ID" value="CZQ83661.1"/>
    <property type="molecule type" value="Genomic_DNA"/>
</dbReference>
<dbReference type="InterPro" id="IPR006439">
    <property type="entry name" value="HAD-SF_hydro_IA"/>
</dbReference>
<reference evidence="1 3" key="1">
    <citation type="submission" date="2016-02" db="EMBL/GenBank/DDBJ databases">
        <authorList>
            <person name="Wen L."/>
            <person name="He K."/>
            <person name="Yang H."/>
        </authorList>
    </citation>
    <scope>NUCLEOTIDE SEQUENCE [LARGE SCALE GENOMIC DNA]</scope>
    <source>
        <strain evidence="1">Trichococcus_R210</strain>
    </source>
</reference>